<accession>T1CKC9</accession>
<evidence type="ECO:0000259" key="1">
    <source>
        <dbReference type="Pfam" id="PF20586"/>
    </source>
</evidence>
<gene>
    <name evidence="2" type="ORF">B1B_05771</name>
</gene>
<name>T1CKC9_9ZZZZ</name>
<reference evidence="2" key="2">
    <citation type="journal article" date="2014" name="ISME J.">
        <title>Microbial stratification in low pH oxic and suboxic macroscopic growths along an acid mine drainage.</title>
        <authorList>
            <person name="Mendez-Garcia C."/>
            <person name="Mesa V."/>
            <person name="Sprenger R.R."/>
            <person name="Richter M."/>
            <person name="Diez M.S."/>
            <person name="Solano J."/>
            <person name="Bargiela R."/>
            <person name="Golyshina O.V."/>
            <person name="Manteca A."/>
            <person name="Ramos J.L."/>
            <person name="Gallego J.R."/>
            <person name="Llorente I."/>
            <person name="Martins Dos Santos V.A."/>
            <person name="Jensen O.N."/>
            <person name="Pelaez A.I."/>
            <person name="Sanchez J."/>
            <person name="Ferrer M."/>
        </authorList>
    </citation>
    <scope>NUCLEOTIDE SEQUENCE</scope>
</reference>
<sequence length="88" mass="9969">MVGDLAVPQATPKRTRQAVRRQLIAALEQIDVVLPGSVVVRNMRCGKPGCRCRAEPARLHGPYISWTRSVGGKTVTRYLTEEQYERYR</sequence>
<dbReference type="EMBL" id="AUZY01003662">
    <property type="protein sequence ID" value="EQD67909.1"/>
    <property type="molecule type" value="Genomic_DNA"/>
</dbReference>
<dbReference type="InterPro" id="IPR046738">
    <property type="entry name" value="DUF6788"/>
</dbReference>
<dbReference type="AlphaFoldDB" id="T1CKC9"/>
<dbReference type="Pfam" id="PF20586">
    <property type="entry name" value="DUF6788"/>
    <property type="match status" value="1"/>
</dbReference>
<feature type="non-terminal residue" evidence="2">
    <location>
        <position position="88"/>
    </location>
</feature>
<proteinExistence type="predicted"/>
<evidence type="ECO:0000313" key="2">
    <source>
        <dbReference type="EMBL" id="EQD67909.1"/>
    </source>
</evidence>
<feature type="domain" description="DUF6788" evidence="1">
    <location>
        <begin position="20"/>
        <end position="86"/>
    </location>
</feature>
<organism evidence="2">
    <name type="scientific">mine drainage metagenome</name>
    <dbReference type="NCBI Taxonomy" id="410659"/>
    <lineage>
        <taxon>unclassified sequences</taxon>
        <taxon>metagenomes</taxon>
        <taxon>ecological metagenomes</taxon>
    </lineage>
</organism>
<protein>
    <recommendedName>
        <fullName evidence="1">DUF6788 domain-containing protein</fullName>
    </recommendedName>
</protein>
<comment type="caution">
    <text evidence="2">The sequence shown here is derived from an EMBL/GenBank/DDBJ whole genome shotgun (WGS) entry which is preliminary data.</text>
</comment>
<reference evidence="2" key="1">
    <citation type="submission" date="2013-08" db="EMBL/GenBank/DDBJ databases">
        <authorList>
            <person name="Mendez C."/>
            <person name="Richter M."/>
            <person name="Ferrer M."/>
            <person name="Sanchez J."/>
        </authorList>
    </citation>
    <scope>NUCLEOTIDE SEQUENCE</scope>
</reference>